<evidence type="ECO:0000313" key="2">
    <source>
        <dbReference type="WBParaSite" id="RSKR_0000452400.1"/>
    </source>
</evidence>
<sequence>MKLIPILRGTINLRHNIFALSSGSLPSAIAIIRISGRDSLEHGKQMMSVTHIRPKQLFYTKLFDEKGDLLDRAMAVYLPGPNTFTGEDTLELFVHGGKATVNAILERIGRFENTDGAKAGEFSRRALLNNKMNIGQVEALGNLLHAETDVQRKQALRGDGIKKLMDPLKDDLIKLLAQFEASIDFAEDVSVGKEKILGESKDLLRELKNLHDRGSKGTLVQDGIKVVLIGRTNVGKSSLLNKLNGQEVALTSNIHGTTRDSIETRLNLNGLLLRLTDTAGIRDNCDDEIEREGMKRSIAKAKEADIVVFVVDGGRVGEVEEAEKFLRDRCGIHPLKNAIVCVNKADLLDPNHKIDGNPQCYSSCLQDNGTDALVKRLSSEALNLIESNSGSDKATLSTSRQLSLIGKAIESLEAFMYEAYTDSAIAGEHLRDCGEAIGEITGNIVSEDILNSIFSTFCIGK</sequence>
<dbReference type="WBParaSite" id="RSKR_0000452400.1">
    <property type="protein sequence ID" value="RSKR_0000452400.1"/>
    <property type="gene ID" value="RSKR_0000452400"/>
</dbReference>
<evidence type="ECO:0000313" key="1">
    <source>
        <dbReference type="Proteomes" id="UP000095286"/>
    </source>
</evidence>
<dbReference type="Proteomes" id="UP000095286">
    <property type="component" value="Unplaced"/>
</dbReference>
<accession>A0AC35TUZ7</accession>
<organism evidence="1 2">
    <name type="scientific">Rhabditophanes sp. KR3021</name>
    <dbReference type="NCBI Taxonomy" id="114890"/>
    <lineage>
        <taxon>Eukaryota</taxon>
        <taxon>Metazoa</taxon>
        <taxon>Ecdysozoa</taxon>
        <taxon>Nematoda</taxon>
        <taxon>Chromadorea</taxon>
        <taxon>Rhabditida</taxon>
        <taxon>Tylenchina</taxon>
        <taxon>Panagrolaimomorpha</taxon>
        <taxon>Strongyloidoidea</taxon>
        <taxon>Alloionematidae</taxon>
        <taxon>Rhabditophanes</taxon>
    </lineage>
</organism>
<reference evidence="2" key="1">
    <citation type="submission" date="2016-11" db="UniProtKB">
        <authorList>
            <consortium name="WormBaseParasite"/>
        </authorList>
    </citation>
    <scope>IDENTIFICATION</scope>
    <source>
        <strain evidence="2">KR3021</strain>
    </source>
</reference>
<protein>
    <submittedName>
        <fullName evidence="2">TrmE-type G domain-containing protein</fullName>
    </submittedName>
</protein>
<proteinExistence type="predicted"/>
<name>A0AC35TUZ7_9BILA</name>